<keyword evidence="6" id="KW-0808">Transferase</keyword>
<dbReference type="InterPro" id="IPR009721">
    <property type="entry name" value="O-acyltransferase_WSD1_C"/>
</dbReference>
<dbReference type="Pfam" id="PF03007">
    <property type="entry name" value="WS_DGAT_cat"/>
    <property type="match status" value="1"/>
</dbReference>
<comment type="pathway">
    <text evidence="2">Lipid metabolism.</text>
</comment>
<keyword evidence="15" id="KW-1185">Reference proteome</keyword>
<feature type="compositionally biased region" description="Basic residues" evidence="11">
    <location>
        <begin position="40"/>
        <end position="53"/>
    </location>
</feature>
<evidence type="ECO:0000256" key="1">
    <source>
        <dbReference type="ARBA" id="ARBA00004771"/>
    </source>
</evidence>
<dbReference type="Proteomes" id="UP000305109">
    <property type="component" value="Unassembled WGS sequence"/>
</dbReference>
<feature type="domain" description="O-acyltransferase WSD1-like N-terminal" evidence="12">
    <location>
        <begin position="101"/>
        <end position="359"/>
    </location>
</feature>
<evidence type="ECO:0000313" key="14">
    <source>
        <dbReference type="EMBL" id="TJZ77017.1"/>
    </source>
</evidence>
<evidence type="ECO:0000256" key="4">
    <source>
        <dbReference type="ARBA" id="ARBA00013244"/>
    </source>
</evidence>
<dbReference type="InterPro" id="IPR004255">
    <property type="entry name" value="O-acyltransferase_WSD1_N"/>
</dbReference>
<comment type="similarity">
    <text evidence="3">Belongs to the long-chain O-acyltransferase family.</text>
</comment>
<reference evidence="14 15" key="1">
    <citation type="submission" date="2019-04" db="EMBL/GenBank/DDBJ databases">
        <title>Rhodococcus oryzae sp. nov., a novel actinomycete isolated from rhizosphere soil of rice (Oryza sativa L.).</title>
        <authorList>
            <person name="Li C."/>
        </authorList>
    </citation>
    <scope>NUCLEOTIDE SEQUENCE [LARGE SCALE GENOMIC DNA]</scope>
    <source>
        <strain evidence="14 15">NEAU-CX67</strain>
    </source>
</reference>
<evidence type="ECO:0000259" key="13">
    <source>
        <dbReference type="Pfam" id="PF06974"/>
    </source>
</evidence>
<comment type="catalytic activity">
    <reaction evidence="10">
        <text>an acyl-CoA + a 1,2-diacyl-sn-glycerol = a triacyl-sn-glycerol + CoA</text>
        <dbReference type="Rhea" id="RHEA:10868"/>
        <dbReference type="ChEBI" id="CHEBI:17815"/>
        <dbReference type="ChEBI" id="CHEBI:57287"/>
        <dbReference type="ChEBI" id="CHEBI:58342"/>
        <dbReference type="ChEBI" id="CHEBI:64615"/>
        <dbReference type="EC" id="2.3.1.20"/>
    </reaction>
</comment>
<accession>A0ABY2RIH9</accession>
<proteinExistence type="inferred from homology"/>
<comment type="pathway">
    <text evidence="1">Glycerolipid metabolism; triacylglycerol biosynthesis.</text>
</comment>
<name>A0ABY2RIH9_9NOCA</name>
<gene>
    <name evidence="14" type="ORF">FCG67_14275</name>
</gene>
<dbReference type="PANTHER" id="PTHR31650">
    <property type="entry name" value="O-ACYLTRANSFERASE (WSD1-LIKE) FAMILY PROTEIN"/>
    <property type="match status" value="1"/>
</dbReference>
<evidence type="ECO:0000256" key="2">
    <source>
        <dbReference type="ARBA" id="ARBA00005189"/>
    </source>
</evidence>
<feature type="domain" description="O-acyltransferase WSD1 C-terminal" evidence="13">
    <location>
        <begin position="401"/>
        <end position="552"/>
    </location>
</feature>
<keyword evidence="5" id="KW-0444">Lipid biosynthesis</keyword>
<evidence type="ECO:0000256" key="11">
    <source>
        <dbReference type="SAM" id="MobiDB-lite"/>
    </source>
</evidence>
<evidence type="ECO:0000256" key="9">
    <source>
        <dbReference type="ARBA" id="ARBA00023315"/>
    </source>
</evidence>
<dbReference type="EMBL" id="SUMD01000006">
    <property type="protein sequence ID" value="TJZ77017.1"/>
    <property type="molecule type" value="Genomic_DNA"/>
</dbReference>
<evidence type="ECO:0000256" key="7">
    <source>
        <dbReference type="ARBA" id="ARBA00022798"/>
    </source>
</evidence>
<evidence type="ECO:0000256" key="8">
    <source>
        <dbReference type="ARBA" id="ARBA00023098"/>
    </source>
</evidence>
<evidence type="ECO:0000256" key="10">
    <source>
        <dbReference type="ARBA" id="ARBA00048109"/>
    </source>
</evidence>
<evidence type="ECO:0000256" key="3">
    <source>
        <dbReference type="ARBA" id="ARBA00009587"/>
    </source>
</evidence>
<comment type="caution">
    <text evidence="14">The sequence shown here is derived from an EMBL/GenBank/DDBJ whole genome shotgun (WGS) entry which is preliminary data.</text>
</comment>
<dbReference type="EC" id="2.3.1.20" evidence="4"/>
<keyword evidence="8" id="KW-0443">Lipid metabolism</keyword>
<evidence type="ECO:0000313" key="15">
    <source>
        <dbReference type="Proteomes" id="UP000305109"/>
    </source>
</evidence>
<dbReference type="InterPro" id="IPR045034">
    <property type="entry name" value="O-acyltransferase_WSD1-like"/>
</dbReference>
<organism evidence="14 15">
    <name type="scientific">Rhodococcus oryzae</name>
    <dbReference type="NCBI Taxonomy" id="2571143"/>
    <lineage>
        <taxon>Bacteria</taxon>
        <taxon>Bacillati</taxon>
        <taxon>Actinomycetota</taxon>
        <taxon>Actinomycetes</taxon>
        <taxon>Mycobacteriales</taxon>
        <taxon>Nocardiaceae</taxon>
        <taxon>Rhodococcus</taxon>
    </lineage>
</organism>
<dbReference type="PANTHER" id="PTHR31650:SF1">
    <property type="entry name" value="WAX ESTER SYNTHASE_DIACYLGLYCEROL ACYLTRANSFERASE 4-RELATED"/>
    <property type="match status" value="1"/>
</dbReference>
<keyword evidence="9" id="KW-0012">Acyltransferase</keyword>
<sequence length="557" mass="60790">MCGQARKPGRERLSNDEITNRPVLRRSRNRSARNPTVSSSHRRRRISGRRHAPKSADSGCGGANDTHRRRGSSPPTAKLDGTFTWEWRFGPRGTLMMQVDPRDAVFVYVETPSANQTSVSTFAFDSGEHPEPSRDELLRWITERAGRIGILRQRMIRVPFDLDHPYWAEDPAFAAEDHVVFHDGRGWEELRTLLADIQRRPLNPSRPLWEIHVVTGVAGVAEIPGAATVVAIKMHHSMADGGLGAKISRQLFTENLPTDERPAAVAAIPSRLSMAAAAVSSLPRNLCLLAGFVPRARRVQRLMRAERAQGMYEAPAALRPRTVLNQPLGPERVFDAVFFSVPELRAMRSAIGGVTVNDLMLTIVGSTMHRYLCEVDAVPDGSLAAGVPLSTRDAAEATSRNRFVTLAVDLHTDLPDLVERARAIHATVLMDTVRKTGPGETQFDALANSIPGFVVRNGLRVLGALPARQSSTIRLANTLVTNVPKGPADMVLCGSTVAANFGVAPLVGLGGVVHSVSSVGDSLAVNITADPRQLRDDRRYAELLRESFEDLKAAVYP</sequence>
<evidence type="ECO:0000256" key="6">
    <source>
        <dbReference type="ARBA" id="ARBA00022679"/>
    </source>
</evidence>
<feature type="compositionally biased region" description="Basic and acidic residues" evidence="11">
    <location>
        <begin position="8"/>
        <end position="19"/>
    </location>
</feature>
<keyword evidence="7" id="KW-0319">Glycerol metabolism</keyword>
<feature type="region of interest" description="Disordered" evidence="11">
    <location>
        <begin position="1"/>
        <end position="77"/>
    </location>
</feature>
<evidence type="ECO:0000256" key="5">
    <source>
        <dbReference type="ARBA" id="ARBA00022516"/>
    </source>
</evidence>
<dbReference type="Pfam" id="PF06974">
    <property type="entry name" value="WS_DGAT_C"/>
    <property type="match status" value="1"/>
</dbReference>
<dbReference type="SUPFAM" id="SSF52777">
    <property type="entry name" value="CoA-dependent acyltransferases"/>
    <property type="match status" value="1"/>
</dbReference>
<evidence type="ECO:0000259" key="12">
    <source>
        <dbReference type="Pfam" id="PF03007"/>
    </source>
</evidence>
<protein>
    <recommendedName>
        <fullName evidence="4">diacylglycerol O-acyltransferase</fullName>
        <ecNumber evidence="4">2.3.1.20</ecNumber>
    </recommendedName>
</protein>